<dbReference type="Gene3D" id="3.30.70.80">
    <property type="entry name" value="Peptidase S8 propeptide/proteinase inhibitor I9"/>
    <property type="match status" value="1"/>
</dbReference>
<feature type="domain" description="Peptidase S8/S53" evidence="10">
    <location>
        <begin position="78"/>
        <end position="503"/>
    </location>
</feature>
<evidence type="ECO:0000259" key="10">
    <source>
        <dbReference type="Pfam" id="PF00082"/>
    </source>
</evidence>
<evidence type="ECO:0000256" key="8">
    <source>
        <dbReference type="PIRSR" id="PIRSR615500-1"/>
    </source>
</evidence>
<evidence type="ECO:0008006" key="15">
    <source>
        <dbReference type="Google" id="ProtNLM"/>
    </source>
</evidence>
<reference evidence="13 14" key="1">
    <citation type="journal article" date="2017" name="Plant Biotechnol. J.">
        <title>A comprehensive draft genome sequence for lupin (Lupinus angustifolius), an emerging health food: insights into plant-microbe interactions and legume evolution.</title>
        <authorList>
            <person name="Hane J.K."/>
            <person name="Ming Y."/>
            <person name="Kamphuis L.G."/>
            <person name="Nelson M.N."/>
            <person name="Garg G."/>
            <person name="Atkins C.A."/>
            <person name="Bayer P.E."/>
            <person name="Bravo A."/>
            <person name="Bringans S."/>
            <person name="Cannon S."/>
            <person name="Edwards D."/>
            <person name="Foley R."/>
            <person name="Gao L.L."/>
            <person name="Harrison M.J."/>
            <person name="Huang W."/>
            <person name="Hurgobin B."/>
            <person name="Li S."/>
            <person name="Liu C.W."/>
            <person name="McGrath A."/>
            <person name="Morahan G."/>
            <person name="Murray J."/>
            <person name="Weller J."/>
            <person name="Jian J."/>
            <person name="Singh K.B."/>
        </authorList>
    </citation>
    <scope>NUCLEOTIDE SEQUENCE [LARGE SCALE GENOMIC DNA]</scope>
    <source>
        <strain evidence="14">cv. Tanjil</strain>
        <tissue evidence="13">Whole plant</tissue>
    </source>
</reference>
<evidence type="ECO:0000256" key="3">
    <source>
        <dbReference type="ARBA" id="ARBA00022525"/>
    </source>
</evidence>
<evidence type="ECO:0000313" key="14">
    <source>
        <dbReference type="Proteomes" id="UP000188354"/>
    </source>
</evidence>
<proteinExistence type="inferred from homology"/>
<sequence length="675" mass="72488">MLQQVFDGNDATHSLIHSFKRSFNGFAAMLTNEQKEKLSHMEGVVSVFPSRNLELHTTRSWDFLGLTRSSKRSHATESDIVVGVLDTGVWPESDSFKDEGFSPIPKHWKGACSGGKNFTCNKKIIGARYYTDTSARDIGGHGTHTASTAAGNHIPGASFYGLAEGTARGGAPSARIAAYKVCDKRGCSGAAVMSAFDDAIADGVNIISVSLGGSFQNSFDEDPIAIGSFHAMAKGILTVNSAGNNGPSPASVSSIAPWMITVAASTIDRKFIDKVVLGNGKTLIGISVNSFSLNGTKALIAKKNDRAGSREYPQQDSNECNYLDRSLVKGKIVICDEISYPNYEDAQPIGSIIQDYSSQGEVSPAFVTPLPSLLLQPIEYEQLKSYTYSNKIPKAEILKSETTRDINAPKVADFSSRGPNKIAPEIMKPDITGPGVDILASFSPVASPSGDTFDKRAAKYNIISGTSMSCPHVTGIAAYVKSFHLDWSPSAIKSALMTSSKPMKGSTYDVGEYAYGSGHVNPISATHPGLVYDISLDDYIQMLCNLGYDNKKVKAISGKDNACSKATHRSLVRDLNYPALAIGVNSTTSFTIKFKRTVTNVGLANSIYRATIFPNPKIKITVVPNSLSFKSVHEKKSFVVTIAGDKLPVQTITSSLIWSNSNYNVRSPIVIDICN</sequence>
<dbReference type="CDD" id="cd04852">
    <property type="entry name" value="Peptidases_S8_3"/>
    <property type="match status" value="1"/>
</dbReference>
<dbReference type="GO" id="GO:0006508">
    <property type="term" value="P:proteolysis"/>
    <property type="evidence" value="ECO:0007669"/>
    <property type="project" value="UniProtKB-KW"/>
</dbReference>
<feature type="domain" description="Inhibitor I9" evidence="11">
    <location>
        <begin position="3"/>
        <end position="56"/>
    </location>
</feature>
<dbReference type="GO" id="GO:0009610">
    <property type="term" value="P:response to symbiotic fungus"/>
    <property type="evidence" value="ECO:0007669"/>
    <property type="project" value="UniProtKB-ARBA"/>
</dbReference>
<dbReference type="PROSITE" id="PS51892">
    <property type="entry name" value="SUBTILASE"/>
    <property type="match status" value="1"/>
</dbReference>
<accession>A0A1J7FMI0</accession>
<dbReference type="InterPro" id="IPR034197">
    <property type="entry name" value="Peptidases_S8_3"/>
</dbReference>
<dbReference type="InterPro" id="IPR000209">
    <property type="entry name" value="Peptidase_S8/S53_dom"/>
</dbReference>
<keyword evidence="3" id="KW-0964">Secreted</keyword>
<evidence type="ECO:0000256" key="2">
    <source>
        <dbReference type="ARBA" id="ARBA00011073"/>
    </source>
</evidence>
<dbReference type="PANTHER" id="PTHR10795">
    <property type="entry name" value="PROPROTEIN CONVERTASE SUBTILISIN/KEXIN"/>
    <property type="match status" value="1"/>
</dbReference>
<dbReference type="Pfam" id="PF17766">
    <property type="entry name" value="fn3_6"/>
    <property type="match status" value="1"/>
</dbReference>
<feature type="active site" description="Charge relay system" evidence="8 9">
    <location>
        <position position="467"/>
    </location>
</feature>
<dbReference type="Gene3D" id="3.50.30.30">
    <property type="match status" value="1"/>
</dbReference>
<organism evidence="13 14">
    <name type="scientific">Lupinus angustifolius</name>
    <name type="common">Narrow-leaved blue lupine</name>
    <dbReference type="NCBI Taxonomy" id="3871"/>
    <lineage>
        <taxon>Eukaryota</taxon>
        <taxon>Viridiplantae</taxon>
        <taxon>Streptophyta</taxon>
        <taxon>Embryophyta</taxon>
        <taxon>Tracheophyta</taxon>
        <taxon>Spermatophyta</taxon>
        <taxon>Magnoliopsida</taxon>
        <taxon>eudicotyledons</taxon>
        <taxon>Gunneridae</taxon>
        <taxon>Pentapetalae</taxon>
        <taxon>rosids</taxon>
        <taxon>fabids</taxon>
        <taxon>Fabales</taxon>
        <taxon>Fabaceae</taxon>
        <taxon>Papilionoideae</taxon>
        <taxon>50 kb inversion clade</taxon>
        <taxon>genistoids sensu lato</taxon>
        <taxon>core genistoids</taxon>
        <taxon>Genisteae</taxon>
        <taxon>Lupinus</taxon>
    </lineage>
</organism>
<name>A0A1J7FMI0_LUPAN</name>
<evidence type="ECO:0000313" key="13">
    <source>
        <dbReference type="EMBL" id="OIV89157.1"/>
    </source>
</evidence>
<dbReference type="Proteomes" id="UP000188354">
    <property type="component" value="Unassembled WGS sequence"/>
</dbReference>
<keyword evidence="5" id="KW-0732">Signal</keyword>
<dbReference type="SUPFAM" id="SSF52743">
    <property type="entry name" value="Subtilisin-like"/>
    <property type="match status" value="1"/>
</dbReference>
<dbReference type="AlphaFoldDB" id="A0A1J7FMI0"/>
<evidence type="ECO:0000259" key="11">
    <source>
        <dbReference type="Pfam" id="PF05922"/>
    </source>
</evidence>
<dbReference type="CDD" id="cd02120">
    <property type="entry name" value="PA_subtilisin_like"/>
    <property type="match status" value="1"/>
</dbReference>
<dbReference type="InterPro" id="IPR015500">
    <property type="entry name" value="Peptidase_S8_subtilisin-rel"/>
</dbReference>
<dbReference type="OMA" id="YKVCTPT"/>
<evidence type="ECO:0000259" key="12">
    <source>
        <dbReference type="Pfam" id="PF17766"/>
    </source>
</evidence>
<evidence type="ECO:0000256" key="9">
    <source>
        <dbReference type="PROSITE-ProRule" id="PRU01240"/>
    </source>
</evidence>
<dbReference type="InterPro" id="IPR045051">
    <property type="entry name" value="SBT"/>
</dbReference>
<keyword evidence="14" id="KW-1185">Reference proteome</keyword>
<keyword evidence="4 9" id="KW-0645">Protease</keyword>
<keyword evidence="6 9" id="KW-0378">Hydrolase</keyword>
<dbReference type="Gene3D" id="3.40.50.200">
    <property type="entry name" value="Peptidase S8/S53 domain"/>
    <property type="match status" value="1"/>
</dbReference>
<dbReference type="Pfam" id="PF05922">
    <property type="entry name" value="Inhibitor_I9"/>
    <property type="match status" value="1"/>
</dbReference>
<evidence type="ECO:0000256" key="4">
    <source>
        <dbReference type="ARBA" id="ARBA00022670"/>
    </source>
</evidence>
<feature type="domain" description="Subtilisin-like protease fibronectin type-III" evidence="12">
    <location>
        <begin position="574"/>
        <end position="671"/>
    </location>
</feature>
<dbReference type="Gramene" id="OIV89157">
    <property type="protein sequence ID" value="OIV89157"/>
    <property type="gene ID" value="TanjilG_26020"/>
</dbReference>
<dbReference type="Gene3D" id="2.60.40.2310">
    <property type="match status" value="1"/>
</dbReference>
<dbReference type="Pfam" id="PF00082">
    <property type="entry name" value="Peptidase_S8"/>
    <property type="match status" value="1"/>
</dbReference>
<dbReference type="PRINTS" id="PR00723">
    <property type="entry name" value="SUBTILISIN"/>
</dbReference>
<dbReference type="FunFam" id="3.40.50.200:FF:000006">
    <property type="entry name" value="Subtilisin-like protease SBT1.5"/>
    <property type="match status" value="1"/>
</dbReference>
<dbReference type="PROSITE" id="PS00138">
    <property type="entry name" value="SUBTILASE_SER"/>
    <property type="match status" value="1"/>
</dbReference>
<comment type="similarity">
    <text evidence="2 9">Belongs to the peptidase S8 family.</text>
</comment>
<feature type="active site" description="Charge relay system" evidence="8 9">
    <location>
        <position position="141"/>
    </location>
</feature>
<dbReference type="STRING" id="3871.A0A1J7FMI0"/>
<dbReference type="GO" id="GO:0009609">
    <property type="term" value="P:response to symbiotic bacterium"/>
    <property type="evidence" value="ECO:0007669"/>
    <property type="project" value="UniProtKB-ARBA"/>
</dbReference>
<evidence type="ECO:0000256" key="1">
    <source>
        <dbReference type="ARBA" id="ARBA00004613"/>
    </source>
</evidence>
<dbReference type="InterPro" id="IPR041469">
    <property type="entry name" value="Subtilisin-like_FN3"/>
</dbReference>
<evidence type="ECO:0000256" key="7">
    <source>
        <dbReference type="ARBA" id="ARBA00022825"/>
    </source>
</evidence>
<dbReference type="InterPro" id="IPR037045">
    <property type="entry name" value="S8pro/Inhibitor_I9_sf"/>
</dbReference>
<feature type="active site" description="Charge relay system" evidence="8 9">
    <location>
        <position position="86"/>
    </location>
</feature>
<gene>
    <name evidence="13" type="ORF">TanjilG_26020</name>
</gene>
<dbReference type="InterPro" id="IPR023828">
    <property type="entry name" value="Peptidase_S8_Ser-AS"/>
</dbReference>
<dbReference type="InterPro" id="IPR036852">
    <property type="entry name" value="Peptidase_S8/S53_dom_sf"/>
</dbReference>
<dbReference type="EMBL" id="KV862368">
    <property type="protein sequence ID" value="OIV89157.1"/>
    <property type="molecule type" value="Genomic_DNA"/>
</dbReference>
<comment type="subcellular location">
    <subcellularLocation>
        <location evidence="1">Secreted</location>
    </subcellularLocation>
</comment>
<dbReference type="GO" id="GO:0005576">
    <property type="term" value="C:extracellular region"/>
    <property type="evidence" value="ECO:0007669"/>
    <property type="project" value="UniProtKB-SubCell"/>
</dbReference>
<keyword evidence="7 9" id="KW-0720">Serine protease</keyword>
<protein>
    <recommendedName>
        <fullName evidence="15">Cucumisin</fullName>
    </recommendedName>
</protein>
<dbReference type="GO" id="GO:0004252">
    <property type="term" value="F:serine-type endopeptidase activity"/>
    <property type="evidence" value="ECO:0007669"/>
    <property type="project" value="UniProtKB-UniRule"/>
</dbReference>
<evidence type="ECO:0000256" key="5">
    <source>
        <dbReference type="ARBA" id="ARBA00022729"/>
    </source>
</evidence>
<dbReference type="InterPro" id="IPR010259">
    <property type="entry name" value="S8pro/Inhibitor_I9"/>
</dbReference>
<evidence type="ECO:0000256" key="6">
    <source>
        <dbReference type="ARBA" id="ARBA00022801"/>
    </source>
</evidence>